<evidence type="ECO:0000313" key="9">
    <source>
        <dbReference type="EMBL" id="MBM7850667.1"/>
    </source>
</evidence>
<dbReference type="PANTHER" id="PTHR34001">
    <property type="entry name" value="BLL7405 PROTEIN"/>
    <property type="match status" value="1"/>
</dbReference>
<dbReference type="InterPro" id="IPR027385">
    <property type="entry name" value="Beta-barrel_OMP"/>
</dbReference>
<dbReference type="GO" id="GO:0009279">
    <property type="term" value="C:cell outer membrane"/>
    <property type="evidence" value="ECO:0007669"/>
    <property type="project" value="UniProtKB-SubCell"/>
</dbReference>
<comment type="subcellular location">
    <subcellularLocation>
        <location evidence="1">Cell outer membrane</location>
    </subcellularLocation>
</comment>
<evidence type="ECO:0000256" key="5">
    <source>
        <dbReference type="ARBA" id="ARBA00038306"/>
    </source>
</evidence>
<gene>
    <name evidence="8" type="primary">omp_2</name>
    <name evidence="8" type="ORF">GCM10008170_19790</name>
    <name evidence="9" type="ORF">JOD31_000879</name>
</gene>
<feature type="chain" id="PRO_5040968710" evidence="6">
    <location>
        <begin position="25"/>
        <end position="214"/>
    </location>
</feature>
<dbReference type="EMBL" id="JAFBCY010000001">
    <property type="protein sequence ID" value="MBM7850667.1"/>
    <property type="molecule type" value="Genomic_DNA"/>
</dbReference>
<proteinExistence type="inferred from homology"/>
<feature type="signal peptide" evidence="6">
    <location>
        <begin position="1"/>
        <end position="24"/>
    </location>
</feature>
<sequence>MIRRFLLGAASAAAVVAVVPAAMAADLPAYEAPMAAVAVPSFTWTGPYIGAQAGYSWGRTINRKADGLVVGGYAGYNYQFDGSPVVIGIETDFNYADIDAKRTFSRATTDWNGATRARLGYAFDRFLAYGTAGVAYADREIKVRGAGKDDTTAFGWTVGGGVEYAATDEVSIRADYRYADYGKDKFNFNGFDTKSKYTEHRVMGGVAYKFTSPF</sequence>
<reference evidence="8" key="3">
    <citation type="submission" date="2023-01" db="EMBL/GenBank/DDBJ databases">
        <authorList>
            <person name="Sun Q."/>
            <person name="Evtushenko L."/>
        </authorList>
    </citation>
    <scope>NUCLEOTIDE SEQUENCE</scope>
    <source>
        <strain evidence="8">VKM B-1606</strain>
    </source>
</reference>
<evidence type="ECO:0000259" key="7">
    <source>
        <dbReference type="Pfam" id="PF13505"/>
    </source>
</evidence>
<dbReference type="Pfam" id="PF13505">
    <property type="entry name" value="OMP_b-brl"/>
    <property type="match status" value="1"/>
</dbReference>
<organism evidence="8 11">
    <name type="scientific">Methylopila capsulata</name>
    <dbReference type="NCBI Taxonomy" id="61654"/>
    <lineage>
        <taxon>Bacteria</taxon>
        <taxon>Pseudomonadati</taxon>
        <taxon>Pseudomonadota</taxon>
        <taxon>Alphaproteobacteria</taxon>
        <taxon>Hyphomicrobiales</taxon>
        <taxon>Methylopilaceae</taxon>
        <taxon>Methylopila</taxon>
    </lineage>
</organism>
<evidence type="ECO:0000256" key="3">
    <source>
        <dbReference type="ARBA" id="ARBA00023136"/>
    </source>
</evidence>
<dbReference type="SUPFAM" id="SSF56925">
    <property type="entry name" value="OMPA-like"/>
    <property type="match status" value="1"/>
</dbReference>
<evidence type="ECO:0000256" key="1">
    <source>
        <dbReference type="ARBA" id="ARBA00004442"/>
    </source>
</evidence>
<evidence type="ECO:0000256" key="4">
    <source>
        <dbReference type="ARBA" id="ARBA00023237"/>
    </source>
</evidence>
<dbReference type="AlphaFoldDB" id="A0A9W6MRP7"/>
<dbReference type="InterPro" id="IPR051692">
    <property type="entry name" value="OMP-like"/>
</dbReference>
<accession>A0A9W6MRP7</accession>
<evidence type="ECO:0000313" key="11">
    <source>
        <dbReference type="Proteomes" id="UP001143400"/>
    </source>
</evidence>
<dbReference type="EMBL" id="BSFF01000002">
    <property type="protein sequence ID" value="GLK55960.1"/>
    <property type="molecule type" value="Genomic_DNA"/>
</dbReference>
<reference evidence="9 10" key="2">
    <citation type="submission" date="2021-01" db="EMBL/GenBank/DDBJ databases">
        <title>Genomic Encyclopedia of Type Strains, Phase IV (KMG-IV): sequencing the most valuable type-strain genomes for metagenomic binning, comparative biology and taxonomic classification.</title>
        <authorList>
            <person name="Goeker M."/>
        </authorList>
    </citation>
    <scope>NUCLEOTIDE SEQUENCE [LARGE SCALE GENOMIC DNA]</scope>
    <source>
        <strain evidence="9 10">DSM 6130</strain>
    </source>
</reference>
<keyword evidence="2 6" id="KW-0732">Signal</keyword>
<name>A0A9W6MRP7_9HYPH</name>
<comment type="similarity">
    <text evidence="5">Belongs to the Omp25/RopB family.</text>
</comment>
<evidence type="ECO:0000256" key="2">
    <source>
        <dbReference type="ARBA" id="ARBA00022729"/>
    </source>
</evidence>
<evidence type="ECO:0000313" key="10">
    <source>
        <dbReference type="Proteomes" id="UP000758856"/>
    </source>
</evidence>
<keyword evidence="3" id="KW-0472">Membrane</keyword>
<protein>
    <submittedName>
        <fullName evidence="9">Outer membrane immunogenic protein</fullName>
    </submittedName>
    <submittedName>
        <fullName evidence="8">Outer membrane protein</fullName>
    </submittedName>
</protein>
<evidence type="ECO:0000256" key="6">
    <source>
        <dbReference type="SAM" id="SignalP"/>
    </source>
</evidence>
<keyword evidence="10" id="KW-1185">Reference proteome</keyword>
<evidence type="ECO:0000313" key="8">
    <source>
        <dbReference type="EMBL" id="GLK55960.1"/>
    </source>
</evidence>
<keyword evidence="4" id="KW-0998">Cell outer membrane</keyword>
<dbReference type="InterPro" id="IPR011250">
    <property type="entry name" value="OMP/PagP_B-barrel"/>
</dbReference>
<dbReference type="PANTHER" id="PTHR34001:SF3">
    <property type="entry name" value="BLL7405 PROTEIN"/>
    <property type="match status" value="1"/>
</dbReference>
<dbReference type="Proteomes" id="UP001143400">
    <property type="component" value="Unassembled WGS sequence"/>
</dbReference>
<dbReference type="RefSeq" id="WP_204949065.1">
    <property type="nucleotide sequence ID" value="NZ_BSFF01000002.1"/>
</dbReference>
<comment type="caution">
    <text evidence="8">The sequence shown here is derived from an EMBL/GenBank/DDBJ whole genome shotgun (WGS) entry which is preliminary data.</text>
</comment>
<reference evidence="8" key="1">
    <citation type="journal article" date="2014" name="Int. J. Syst. Evol. Microbiol.">
        <title>Complete genome sequence of Corynebacterium casei LMG S-19264T (=DSM 44701T), isolated from a smear-ripened cheese.</title>
        <authorList>
            <consortium name="US DOE Joint Genome Institute (JGI-PGF)"/>
            <person name="Walter F."/>
            <person name="Albersmeier A."/>
            <person name="Kalinowski J."/>
            <person name="Ruckert C."/>
        </authorList>
    </citation>
    <scope>NUCLEOTIDE SEQUENCE</scope>
    <source>
        <strain evidence="8">VKM B-1606</strain>
    </source>
</reference>
<feature type="domain" description="Outer membrane protein beta-barrel" evidence="7">
    <location>
        <begin position="31"/>
        <end position="210"/>
    </location>
</feature>
<dbReference type="Gene3D" id="2.40.160.20">
    <property type="match status" value="1"/>
</dbReference>
<dbReference type="Proteomes" id="UP000758856">
    <property type="component" value="Unassembled WGS sequence"/>
</dbReference>